<accession>A0A0A9DLN0</accession>
<organism evidence="1">
    <name type="scientific">Arundo donax</name>
    <name type="common">Giant reed</name>
    <name type="synonym">Donax arundinaceus</name>
    <dbReference type="NCBI Taxonomy" id="35708"/>
    <lineage>
        <taxon>Eukaryota</taxon>
        <taxon>Viridiplantae</taxon>
        <taxon>Streptophyta</taxon>
        <taxon>Embryophyta</taxon>
        <taxon>Tracheophyta</taxon>
        <taxon>Spermatophyta</taxon>
        <taxon>Magnoliopsida</taxon>
        <taxon>Liliopsida</taxon>
        <taxon>Poales</taxon>
        <taxon>Poaceae</taxon>
        <taxon>PACMAD clade</taxon>
        <taxon>Arundinoideae</taxon>
        <taxon>Arundineae</taxon>
        <taxon>Arundo</taxon>
    </lineage>
</organism>
<dbReference type="AlphaFoldDB" id="A0A0A9DLN0"/>
<reference evidence="1" key="1">
    <citation type="submission" date="2014-09" db="EMBL/GenBank/DDBJ databases">
        <authorList>
            <person name="Magalhaes I.L.F."/>
            <person name="Oliveira U."/>
            <person name="Santos F.R."/>
            <person name="Vidigal T.H.D.A."/>
            <person name="Brescovit A.D."/>
            <person name="Santos A.J."/>
        </authorList>
    </citation>
    <scope>NUCLEOTIDE SEQUENCE</scope>
    <source>
        <tissue evidence="1">Shoot tissue taken approximately 20 cm above the soil surface</tissue>
    </source>
</reference>
<reference evidence="1" key="2">
    <citation type="journal article" date="2015" name="Data Brief">
        <title>Shoot transcriptome of the giant reed, Arundo donax.</title>
        <authorList>
            <person name="Barrero R.A."/>
            <person name="Guerrero F.D."/>
            <person name="Moolhuijzen P."/>
            <person name="Goolsby J.A."/>
            <person name="Tidwell J."/>
            <person name="Bellgard S.E."/>
            <person name="Bellgard M.I."/>
        </authorList>
    </citation>
    <scope>NUCLEOTIDE SEQUENCE</scope>
    <source>
        <tissue evidence="1">Shoot tissue taken approximately 20 cm above the soil surface</tissue>
    </source>
</reference>
<name>A0A0A9DLN0_ARUDO</name>
<sequence>MGMKTVSNQDLNDHIIVRNKGSEIKKRQNTTVPDTDSLNCCIHASGHTKPKTSSWSYPSLKMSRFLLAAYKTCFCSMHMHCSVYRVHLMYVCMCNYWCVISDQFVND</sequence>
<protein>
    <submittedName>
        <fullName evidence="1">Uncharacterized protein</fullName>
    </submittedName>
</protein>
<dbReference type="EMBL" id="GBRH01210327">
    <property type="protein sequence ID" value="JAD87568.1"/>
    <property type="molecule type" value="Transcribed_RNA"/>
</dbReference>
<proteinExistence type="predicted"/>
<evidence type="ECO:0000313" key="1">
    <source>
        <dbReference type="EMBL" id="JAD87568.1"/>
    </source>
</evidence>